<dbReference type="AlphaFoldDB" id="A0A2N9EX27"/>
<feature type="compositionally biased region" description="Polar residues" evidence="1">
    <location>
        <begin position="117"/>
        <end position="128"/>
    </location>
</feature>
<protein>
    <submittedName>
        <fullName evidence="2">Uncharacterized protein</fullName>
    </submittedName>
</protein>
<evidence type="ECO:0000256" key="1">
    <source>
        <dbReference type="SAM" id="MobiDB-lite"/>
    </source>
</evidence>
<proteinExistence type="predicted"/>
<accession>A0A2N9EX27</accession>
<dbReference type="EMBL" id="OIVN01000635">
    <property type="protein sequence ID" value="SPC83287.1"/>
    <property type="molecule type" value="Genomic_DNA"/>
</dbReference>
<feature type="region of interest" description="Disordered" evidence="1">
    <location>
        <begin position="106"/>
        <end position="130"/>
    </location>
</feature>
<name>A0A2N9EX27_FAGSY</name>
<gene>
    <name evidence="2" type="ORF">FSB_LOCUS11169</name>
</gene>
<sequence length="183" mass="19935">MGCCGTQARIGALCDRSRPRSGPDEAVDDELVIEGGAVGLELGRVVMVGLRVCWVCYDGGLRLIIGGLRWAMGHCGRCHRDFKDIKTHNHNIHGTVRSEHRLKKCPPPKSCGGKTGDFQNRTPLTSKRTNGKEQAARLFRTNVESSRGSKGKRAIAEKVTPPKVDNKVDSVGDTKVEECIEIG</sequence>
<feature type="region of interest" description="Disordered" evidence="1">
    <location>
        <begin position="143"/>
        <end position="170"/>
    </location>
</feature>
<reference evidence="2" key="1">
    <citation type="submission" date="2018-02" db="EMBL/GenBank/DDBJ databases">
        <authorList>
            <person name="Cohen D.B."/>
            <person name="Kent A.D."/>
        </authorList>
    </citation>
    <scope>NUCLEOTIDE SEQUENCE</scope>
</reference>
<evidence type="ECO:0000313" key="2">
    <source>
        <dbReference type="EMBL" id="SPC83287.1"/>
    </source>
</evidence>
<organism evidence="2">
    <name type="scientific">Fagus sylvatica</name>
    <name type="common">Beechnut</name>
    <dbReference type="NCBI Taxonomy" id="28930"/>
    <lineage>
        <taxon>Eukaryota</taxon>
        <taxon>Viridiplantae</taxon>
        <taxon>Streptophyta</taxon>
        <taxon>Embryophyta</taxon>
        <taxon>Tracheophyta</taxon>
        <taxon>Spermatophyta</taxon>
        <taxon>Magnoliopsida</taxon>
        <taxon>eudicotyledons</taxon>
        <taxon>Gunneridae</taxon>
        <taxon>Pentapetalae</taxon>
        <taxon>rosids</taxon>
        <taxon>fabids</taxon>
        <taxon>Fagales</taxon>
        <taxon>Fagaceae</taxon>
        <taxon>Fagus</taxon>
    </lineage>
</organism>